<dbReference type="InterPro" id="IPR003018">
    <property type="entry name" value="GAF"/>
</dbReference>
<gene>
    <name evidence="4" type="ORF">LARV_03384</name>
</gene>
<feature type="domain" description="PAS" evidence="2">
    <location>
        <begin position="209"/>
        <end position="280"/>
    </location>
</feature>
<evidence type="ECO:0000313" key="5">
    <source>
        <dbReference type="Proteomes" id="UP000055060"/>
    </source>
</evidence>
<dbReference type="SUPFAM" id="SSF55781">
    <property type="entry name" value="GAF domain-like"/>
    <property type="match status" value="3"/>
</dbReference>
<dbReference type="SUPFAM" id="SSF55785">
    <property type="entry name" value="PYP-like sensor domain (PAS domain)"/>
    <property type="match status" value="2"/>
</dbReference>
<sequence length="1044" mass="116483">MNPFPDRIVNIVSSWTKRPLFNACLSGLVVCLLLILLRSAANIWSWILGGLIVALAAWRGYRFAAGGRKFEVLRTDHSASDVEFAALQSRANSDHAIVERLNPLLCALNTDLFVTWWNPNGIDLLQDTGASMIGKPLAQVSLPGLAAELQRMCLEALGNQQVQRNTVECSVGGSLRRIRFSAHPSPDGVSVLADDATEQEDAFKTVQHSSDYFRTLFQEASNAIFVHDPIHGAILDVNAKMCEMWGYRREELLQMTTVDLVSTDSHFTIQALRRKVMKTLSEGPQVVEWLAKDTGGRPFWVEVVFKQIFIHGEPRLLGAVRDITDRKRTAGEINSLATKLRVIGRSASNLTAQLNMHALAEQVVDSLQEATSCYTANVFMAEDGKFRWEAGTGGDLENPRPAGLIIAPGQGLVGTSAQQGKPILSPDVFQDERYVAWEGFPETRSELVFPVKSGDRVLAVVDLQSAETAAFDSSDFEAVGVLVDQMAVALENIHLFEDTHRWTHEMEMLVQITTDLRSALTRSEVVPIILDSLVKLFQADGAMMTLKDMLSSDQVVELGRGAWIPLTGRRFSIEKGLMGQVVSEGKSVLNNDLAGTKIDDSPRLTAGLQALAWVALIAQEQVIGTLAIGRNLALSEDELHILETIADIVASAIQRANLFDQTERRLRQVQSLRTIDMAITADMSLRVTLHIILDQVMVQLHVDAAAILLFRPETQMLEYTAGLGFRSRAVPQRFFQLGEDIAGKVAQERRILKVLNFMAEDAPYPRSGFFAEEGIQSYFGLPMVAKGQLMGVLEIFHRSPLDPEYEWLQLMEALSVQAAIAINNTELFERLQQSNQELMQAYESTLEGWARALELRDRETEGHSRRVTEMTVRLARRMGFSDAQLVHVRRGALLHDIGKMGIPDSILFKPGLLDEREWEIMRLHPVHAYQLLAPIAYLQPALEIPYSHHERWDGTGYPLGLKGEQIPLAARIFAVVDVWDALISDRPYQQAWEEQKIRDYIHELANKQLDPHVVTAFFDMIDHEPAHGKAPLDLPEAAGRKEEE</sequence>
<dbReference type="PROSITE" id="PS50112">
    <property type="entry name" value="PAS"/>
    <property type="match status" value="1"/>
</dbReference>
<keyword evidence="5" id="KW-1185">Reference proteome</keyword>
<evidence type="ECO:0000256" key="1">
    <source>
        <dbReference type="SAM" id="Phobius"/>
    </source>
</evidence>
<dbReference type="AlphaFoldDB" id="A0A0S7BMR9"/>
<dbReference type="Gene3D" id="1.10.3210.10">
    <property type="entry name" value="Hypothetical protein af1432"/>
    <property type="match status" value="1"/>
</dbReference>
<dbReference type="Proteomes" id="UP000055060">
    <property type="component" value="Unassembled WGS sequence"/>
</dbReference>
<evidence type="ECO:0000313" key="4">
    <source>
        <dbReference type="EMBL" id="GAP15592.1"/>
    </source>
</evidence>
<dbReference type="InterPro" id="IPR000014">
    <property type="entry name" value="PAS"/>
</dbReference>
<organism evidence="4">
    <name type="scientific">Longilinea arvoryzae</name>
    <dbReference type="NCBI Taxonomy" id="360412"/>
    <lineage>
        <taxon>Bacteria</taxon>
        <taxon>Bacillati</taxon>
        <taxon>Chloroflexota</taxon>
        <taxon>Anaerolineae</taxon>
        <taxon>Anaerolineales</taxon>
        <taxon>Anaerolineaceae</taxon>
        <taxon>Longilinea</taxon>
    </lineage>
</organism>
<dbReference type="NCBIfam" id="TIGR00229">
    <property type="entry name" value="sensory_box"/>
    <property type="match status" value="1"/>
</dbReference>
<keyword evidence="1" id="KW-1133">Transmembrane helix</keyword>
<dbReference type="Pfam" id="PF13487">
    <property type="entry name" value="HD_5"/>
    <property type="match status" value="1"/>
</dbReference>
<dbReference type="SMART" id="SM00471">
    <property type="entry name" value="HDc"/>
    <property type="match status" value="1"/>
</dbReference>
<keyword evidence="1" id="KW-0472">Membrane</keyword>
<dbReference type="InterPro" id="IPR029016">
    <property type="entry name" value="GAF-like_dom_sf"/>
</dbReference>
<feature type="domain" description="HD-GYP" evidence="3">
    <location>
        <begin position="838"/>
        <end position="1033"/>
    </location>
</feature>
<dbReference type="InterPro" id="IPR035965">
    <property type="entry name" value="PAS-like_dom_sf"/>
</dbReference>
<dbReference type="Gene3D" id="3.30.450.40">
    <property type="match status" value="3"/>
</dbReference>
<feature type="transmembrane region" description="Helical" evidence="1">
    <location>
        <begin position="20"/>
        <end position="37"/>
    </location>
</feature>
<keyword evidence="1" id="KW-0812">Transmembrane</keyword>
<evidence type="ECO:0000259" key="2">
    <source>
        <dbReference type="PROSITE" id="PS50112"/>
    </source>
</evidence>
<dbReference type="CDD" id="cd00077">
    <property type="entry name" value="HDc"/>
    <property type="match status" value="1"/>
</dbReference>
<dbReference type="InterPro" id="IPR037522">
    <property type="entry name" value="HD_GYP_dom"/>
</dbReference>
<reference evidence="4" key="1">
    <citation type="submission" date="2015-07" db="EMBL/GenBank/DDBJ databases">
        <title>Draft Genome Sequences of Anaerolinea thermolimosa IMO-1, Bellilinea caldifistulae GOMI-1, Leptolinea tardivitalis YMTK-2, Levilinea saccharolytica KIBI-1,Longilinea arvoryzae KOME-1, Previously Described as Members of the Anaerolineaceae (Chloroflexi).</title>
        <authorList>
            <person name="Sekiguchi Y."/>
            <person name="Ohashi A."/>
            <person name="Matsuura N."/>
            <person name="Tourlousse M.D."/>
        </authorList>
    </citation>
    <scope>NUCLEOTIDE SEQUENCE [LARGE SCALE GENOMIC DNA]</scope>
    <source>
        <strain evidence="4">KOME-1</strain>
    </source>
</reference>
<dbReference type="CDD" id="cd00130">
    <property type="entry name" value="PAS"/>
    <property type="match status" value="1"/>
</dbReference>
<protein>
    <submittedName>
        <fullName evidence="4">Protein containg PAS domain S-box</fullName>
    </submittedName>
</protein>
<dbReference type="Pfam" id="PF13185">
    <property type="entry name" value="GAF_2"/>
    <property type="match status" value="3"/>
</dbReference>
<dbReference type="InterPro" id="IPR013656">
    <property type="entry name" value="PAS_4"/>
</dbReference>
<dbReference type="RefSeq" id="WP_075074762.1">
    <property type="nucleotide sequence ID" value="NZ_DF967972.1"/>
</dbReference>
<dbReference type="PANTHER" id="PTHR45228">
    <property type="entry name" value="CYCLIC DI-GMP PHOSPHODIESTERASE TM_0186-RELATED"/>
    <property type="match status" value="1"/>
</dbReference>
<proteinExistence type="predicted"/>
<dbReference type="SMART" id="SM00065">
    <property type="entry name" value="GAF"/>
    <property type="match status" value="3"/>
</dbReference>
<dbReference type="EMBL" id="DF967972">
    <property type="protein sequence ID" value="GAP15592.1"/>
    <property type="molecule type" value="Genomic_DNA"/>
</dbReference>
<dbReference type="STRING" id="360412.LARV_03384"/>
<feature type="transmembrane region" description="Helical" evidence="1">
    <location>
        <begin position="43"/>
        <end position="61"/>
    </location>
</feature>
<dbReference type="PANTHER" id="PTHR45228:SF1">
    <property type="entry name" value="CYCLIC DI-GMP PHOSPHODIESTERASE TM_0186"/>
    <property type="match status" value="1"/>
</dbReference>
<dbReference type="Gene3D" id="3.30.450.20">
    <property type="entry name" value="PAS domain"/>
    <property type="match status" value="2"/>
</dbReference>
<evidence type="ECO:0000259" key="3">
    <source>
        <dbReference type="PROSITE" id="PS51832"/>
    </source>
</evidence>
<dbReference type="InterPro" id="IPR052020">
    <property type="entry name" value="Cyclic_di-GMP/3'3'-cGAMP_PDE"/>
</dbReference>
<dbReference type="PROSITE" id="PS51832">
    <property type="entry name" value="HD_GYP"/>
    <property type="match status" value="1"/>
</dbReference>
<dbReference type="InterPro" id="IPR003607">
    <property type="entry name" value="HD/PDEase_dom"/>
</dbReference>
<dbReference type="SMART" id="SM00091">
    <property type="entry name" value="PAS"/>
    <property type="match status" value="2"/>
</dbReference>
<dbReference type="SUPFAM" id="SSF109604">
    <property type="entry name" value="HD-domain/PDEase-like"/>
    <property type="match status" value="1"/>
</dbReference>
<accession>A0A0S7BMR9</accession>
<dbReference type="Pfam" id="PF08448">
    <property type="entry name" value="PAS_4"/>
    <property type="match status" value="1"/>
</dbReference>
<dbReference type="OrthoDB" id="9804863at2"/>
<name>A0A0S7BMR9_9CHLR</name>
<dbReference type="Pfam" id="PF13426">
    <property type="entry name" value="PAS_9"/>
    <property type="match status" value="1"/>
</dbReference>